<dbReference type="Gene3D" id="2.60.40.420">
    <property type="entry name" value="Cupredoxins - blue copper proteins"/>
    <property type="match status" value="4"/>
</dbReference>
<dbReference type="PROSITE" id="PS51257">
    <property type="entry name" value="PROKAR_LIPOPROTEIN"/>
    <property type="match status" value="1"/>
</dbReference>
<accession>Q82XF9</accession>
<feature type="domain" description="Rhodanese" evidence="2">
    <location>
        <begin position="480"/>
        <end position="504"/>
    </location>
</feature>
<reference evidence="3 4" key="1">
    <citation type="journal article" date="2003" name="J. Bacteriol.">
        <title>Complete genome sequence of the ammonia-oxidizing bacterium and obligate chemolithoautotroph Nitrosomonas europaea.</title>
        <authorList>
            <person name="Chain P."/>
            <person name="Lamerdin J."/>
            <person name="Larimer F."/>
            <person name="Regala W."/>
            <person name="Land M."/>
            <person name="Hauser L."/>
            <person name="Hooper A."/>
            <person name="Klotz M."/>
            <person name="Norton J."/>
            <person name="Sayavedra-Soto L."/>
            <person name="Arciero D."/>
            <person name="Hommes N."/>
            <person name="Whittaker M."/>
            <person name="Arp D."/>
        </authorList>
    </citation>
    <scope>NUCLEOTIDE SEQUENCE [LARGE SCALE GENOMIC DNA]</scope>
    <source>
        <strain evidence="4">ATCC 19718 / CIP 103999 / KCTC 2705 / NBRC 14298</strain>
    </source>
</reference>
<keyword evidence="1" id="KW-0479">Metal-binding</keyword>
<evidence type="ECO:0000259" key="2">
    <source>
        <dbReference type="PROSITE" id="PS50206"/>
    </source>
</evidence>
<gene>
    <name evidence="3" type="primary">mnxG</name>
    <name evidence="3" type="ordered locus">NE0315</name>
</gene>
<dbReference type="STRING" id="228410.NE0315"/>
<name>Q82XF9_NITEU</name>
<organism evidence="3 4">
    <name type="scientific">Nitrosomonas europaea (strain ATCC 19718 / CIP 103999 / KCTC 2705 / NBRC 14298)</name>
    <dbReference type="NCBI Taxonomy" id="228410"/>
    <lineage>
        <taxon>Bacteria</taxon>
        <taxon>Pseudomonadati</taxon>
        <taxon>Pseudomonadota</taxon>
        <taxon>Betaproteobacteria</taxon>
        <taxon>Nitrosomonadales</taxon>
        <taxon>Nitrosomonadaceae</taxon>
        <taxon>Nitrosomonas</taxon>
    </lineage>
</organism>
<dbReference type="InterPro" id="IPR002355">
    <property type="entry name" value="Cu_oxidase_Cu_BS"/>
</dbReference>
<dbReference type="Proteomes" id="UP000001416">
    <property type="component" value="Chromosome"/>
</dbReference>
<dbReference type="HOGENOM" id="CLU_001520_0_0_4"/>
<sequence>MKNFNFSTALICLAGIFISACKVTDHNSAFGPSGKRIVHADVVAIDQPIYYNRFGSVNPYGMVYALKRDITVVKQGEEWLPGLSCPSEVRLLEGKRPRPLVLRGNAGDVLEITFTNKLMKVQPDISRCTLIDKHSPYAHLVDAKGRIDPIDPPEHEAELRTDIGETQHLPPADWPKTRSANLVIPGLVSLSGTDPRCNGLQSIDPGESVTCRWKLENEGTHLFSSHGAPAGGEGDGGSLTHGLFGVVIVEPENSKWYRSQVTASVLDKVWPRLKEDDIVRKGSLQYDASDSEGTPYLNMLKPAGRDQSGSMRYELIYGDLNAVVREDKPENPDAPAFREFTVVFHDELKTFYANNFQELAVSRQLSGVGDGFGINYGASGMGSILLANRKGIGPAAGCAECFYEEFFLQSWANGDPALLEHFEDDPSNVAHSYLNDRVKFRNLHAGPKETHVFHLHAHQWLSSTDKNSGTYLDSQTIAPHQGFSYSIYDGGLSEWAGKGENVHQTLGSGNRNRTVGDSIFHCHLYPHFAQGMWGLWRVHDVIEDGTRTLPDGQPEAHFYGQPRVALSIEKTKIGGKRPGTDPVTGAAGAGTPVPAILPLPDQGLPPLPTYAQDPRVGQSEQYAMPGYPFYIPGEPGHRAPQPPLDFARDENGLLMHGGLPRHVIRNGERKPVFMSDDLLNQLPADADERAAMVLRQSLALGDFRLELTRADIVLLDHDGESIERQAMDFHAGKAARIRLADGSYVNHDPDKSGYPSLTPEGRRARFYVNGAPSAPGAPYADPCHDPAFKGNRQYEVSAIGLDLVVNRAGWHDPQARINMLTKDAEQIEGQRRHDMEPFFFRASSGECIEFKHQNRTEKELELDDFQVATPTDTIGQHIHLVKFDVTSSDGSGNGFNYEDGTFSHGAVEERIHAASGLAVTSAGERKRLAIGKDLDGKQIDRYQTTVQRWFADPLLAVNSKNEGHTSHAMHGAATPDRTCPAHADKECIDRTLRTVFTHDHFAPSSIQQHGFYSALLVEPAGSTWLKPNGEALEEGVGSKATIIEAVDWLTHENHREYALAVADFALLYEPALYQPWRDHSTDGMARLLRETQSNVRNSATGALFRDLKRHAEHWWKQHGKPVDPPFKPEAISKDHHNPYLVNYKHEPIPLRIGKMEKKLQTPEETHCGEHAQERDSKGYFKKRMSVSQQQEGNNGDMAYVFASREHGDPCTPILEAYEGENIQIRMVQGAQEVQHTFAIEGLYWPRIIDYSTSHQFSEEVQKKQDNPSALVSAQEIGISEHFEMRMPPFQNVSNGASVNDYLYHLGTADALWNGAWGLLRIHNGVSAPDPAGCQPDENLAAAVDKWFARRNLFGRDVEGVPVSCKKLVGNRLKPLPGHGDGQIVITNEKEIFGEDSAPDPETGRELPLGCPGGSRLKNFKVVATRVDLLVSSKENKMFYDKENKLFDPDALILLTMPPGEANIRLQDVKNIYQQKADAGVLEPLVLRANANDCIALELYNLLLAEGETELPDTAGDALMPRIVPLNVDQPTGSAAGDVKPSTKLSLSIPLLATRDPVYFRNLGIGMNRSAEPLNNGQKRIYTFYAGKLELESEAKTKDGPACAGGECKFKLNKLPYVFGTLPIKAFGDVINHGAHGLIGTLVIEPEGAVYLDPVTEKEIPEEDQWKLGSEALIKYEDEQRKKKMFREFVLAYQDGLNWHWPSPWSRKTEPVGDCPICDDSYDHGEKGINYRAAPFWARLRQGMDSNGRRVFNDIGAGADLNQVQFPKNFLLSSWADIPTPVFQAKAGEEVRFRVSQPYGRARQRAFVSFGADYADMMPGFGSPHSALISAGKAMTATLSGSAKEGCYIYRDGPMHMFASGVWGHFRVSPADGTTLKCEIPASYEGL</sequence>
<dbReference type="EMBL" id="AL954747">
    <property type="protein sequence ID" value="CAD84226.1"/>
    <property type="molecule type" value="Genomic_DNA"/>
</dbReference>
<dbReference type="SUPFAM" id="SSF49503">
    <property type="entry name" value="Cupredoxins"/>
    <property type="match status" value="3"/>
</dbReference>
<dbReference type="eggNOG" id="COG2132">
    <property type="taxonomic scope" value="Bacteria"/>
</dbReference>
<proteinExistence type="predicted"/>
<dbReference type="InterPro" id="IPR001763">
    <property type="entry name" value="Rhodanese-like_dom"/>
</dbReference>
<dbReference type="PROSITE" id="PS00080">
    <property type="entry name" value="MULTICOPPER_OXIDASE2"/>
    <property type="match status" value="1"/>
</dbReference>
<keyword evidence="4" id="KW-1185">Reference proteome</keyword>
<evidence type="ECO:0000313" key="4">
    <source>
        <dbReference type="Proteomes" id="UP000001416"/>
    </source>
</evidence>
<dbReference type="GO" id="GO:0005507">
    <property type="term" value="F:copper ion binding"/>
    <property type="evidence" value="ECO:0007669"/>
    <property type="project" value="InterPro"/>
</dbReference>
<evidence type="ECO:0000313" key="3">
    <source>
        <dbReference type="EMBL" id="CAD84226.1"/>
    </source>
</evidence>
<evidence type="ECO:0000256" key="1">
    <source>
        <dbReference type="ARBA" id="ARBA00022723"/>
    </source>
</evidence>
<dbReference type="InterPro" id="IPR008972">
    <property type="entry name" value="Cupredoxin"/>
</dbReference>
<dbReference type="KEGG" id="neu:NE0315"/>
<dbReference type="PROSITE" id="PS50206">
    <property type="entry name" value="RHODANESE_3"/>
    <property type="match status" value="1"/>
</dbReference>
<protein>
    <submittedName>
        <fullName evidence="3">Possible multicopper oxidase</fullName>
    </submittedName>
</protein>